<gene>
    <name evidence="7" type="ORF">MAM_05879</name>
</gene>
<dbReference type="OrthoDB" id="3222at2759"/>
<dbReference type="HOGENOM" id="CLU_020019_5_1_1"/>
<comment type="caution">
    <text evidence="7">The sequence shown here is derived from an EMBL/GenBank/DDBJ whole genome shotgun (WGS) entry which is preliminary data.</text>
</comment>
<dbReference type="Proteomes" id="UP000030816">
    <property type="component" value="Unassembled WGS sequence"/>
</dbReference>
<keyword evidence="3 6" id="KW-1133">Transmembrane helix</keyword>
<feature type="transmembrane region" description="Helical" evidence="6">
    <location>
        <begin position="245"/>
        <end position="265"/>
    </location>
</feature>
<feature type="transmembrane region" description="Helical" evidence="6">
    <location>
        <begin position="121"/>
        <end position="142"/>
    </location>
</feature>
<evidence type="ECO:0000256" key="5">
    <source>
        <dbReference type="RuleBase" id="RU000477"/>
    </source>
</evidence>
<dbReference type="PANTHER" id="PTHR47002:SF2">
    <property type="entry name" value="AQUAPORIN AQPAE.A-LIKE"/>
    <property type="match status" value="1"/>
</dbReference>
<evidence type="ECO:0000256" key="1">
    <source>
        <dbReference type="ARBA" id="ARBA00004141"/>
    </source>
</evidence>
<dbReference type="RefSeq" id="XP_040677359.1">
    <property type="nucleotide sequence ID" value="XM_040824677.1"/>
</dbReference>
<dbReference type="InterPro" id="IPR000425">
    <property type="entry name" value="MIP"/>
</dbReference>
<reference evidence="7 8" key="1">
    <citation type="journal article" date="2014" name="Proc. Natl. Acad. Sci. U.S.A.">
        <title>Trajectory and genomic determinants of fungal-pathogen speciation and host adaptation.</title>
        <authorList>
            <person name="Hu X."/>
            <person name="Xiao G."/>
            <person name="Zheng P."/>
            <person name="Shang Y."/>
            <person name="Su Y."/>
            <person name="Zhang X."/>
            <person name="Liu X."/>
            <person name="Zhan S."/>
            <person name="St Leger R.J."/>
            <person name="Wang C."/>
        </authorList>
    </citation>
    <scope>NUCLEOTIDE SEQUENCE [LARGE SCALE GENOMIC DNA]</scope>
    <source>
        <strain evidence="7 8">ARSEF 1941</strain>
    </source>
</reference>
<feature type="transmembrane region" description="Helical" evidence="6">
    <location>
        <begin position="39"/>
        <end position="61"/>
    </location>
</feature>
<dbReference type="STRING" id="1081103.A0A0B2WQK5"/>
<dbReference type="PANTHER" id="PTHR47002">
    <property type="entry name" value="AQUAPORIN-LIKE"/>
    <property type="match status" value="1"/>
</dbReference>
<evidence type="ECO:0000256" key="6">
    <source>
        <dbReference type="SAM" id="Phobius"/>
    </source>
</evidence>
<dbReference type="EMBL" id="AZHE01000016">
    <property type="protein sequence ID" value="KHN96293.1"/>
    <property type="molecule type" value="Genomic_DNA"/>
</dbReference>
<dbReference type="GO" id="GO:0015267">
    <property type="term" value="F:channel activity"/>
    <property type="evidence" value="ECO:0007669"/>
    <property type="project" value="InterPro"/>
</dbReference>
<evidence type="ECO:0000256" key="3">
    <source>
        <dbReference type="ARBA" id="ARBA00022989"/>
    </source>
</evidence>
<accession>A0A0B2WQK5</accession>
<evidence type="ECO:0000313" key="7">
    <source>
        <dbReference type="EMBL" id="KHN96293.1"/>
    </source>
</evidence>
<feature type="transmembrane region" description="Helical" evidence="6">
    <location>
        <begin position="73"/>
        <end position="91"/>
    </location>
</feature>
<dbReference type="GeneID" id="63740334"/>
<proteinExistence type="inferred from homology"/>
<dbReference type="AlphaFoldDB" id="A0A0B2WQK5"/>
<evidence type="ECO:0000256" key="4">
    <source>
        <dbReference type="ARBA" id="ARBA00023136"/>
    </source>
</evidence>
<dbReference type="Pfam" id="PF00230">
    <property type="entry name" value="MIP"/>
    <property type="match status" value="1"/>
</dbReference>
<keyword evidence="5" id="KW-0813">Transport</keyword>
<dbReference type="SUPFAM" id="SSF81338">
    <property type="entry name" value="Aquaporin-like"/>
    <property type="match status" value="1"/>
</dbReference>
<evidence type="ECO:0000313" key="8">
    <source>
        <dbReference type="Proteomes" id="UP000030816"/>
    </source>
</evidence>
<comment type="similarity">
    <text evidence="5">Belongs to the MIP/aquaporin (TC 1.A.8) family.</text>
</comment>
<keyword evidence="4 6" id="KW-0472">Membrane</keyword>
<keyword evidence="8" id="KW-1185">Reference proteome</keyword>
<keyword evidence="2 5" id="KW-0812">Transmembrane</keyword>
<protein>
    <submittedName>
        <fullName evidence="7">Aquaporin-like protein</fullName>
    </submittedName>
</protein>
<dbReference type="GO" id="GO:0016020">
    <property type="term" value="C:membrane"/>
    <property type="evidence" value="ECO:0007669"/>
    <property type="project" value="UniProtKB-SubCell"/>
</dbReference>
<evidence type="ECO:0000256" key="2">
    <source>
        <dbReference type="ARBA" id="ARBA00022692"/>
    </source>
</evidence>
<name>A0A0B2WQK5_METAS</name>
<dbReference type="InterPro" id="IPR023271">
    <property type="entry name" value="Aquaporin-like"/>
</dbReference>
<organism evidence="7 8">
    <name type="scientific">Metarhizium album (strain ARSEF 1941)</name>
    <dbReference type="NCBI Taxonomy" id="1081103"/>
    <lineage>
        <taxon>Eukaryota</taxon>
        <taxon>Fungi</taxon>
        <taxon>Dikarya</taxon>
        <taxon>Ascomycota</taxon>
        <taxon>Pezizomycotina</taxon>
        <taxon>Sordariomycetes</taxon>
        <taxon>Hypocreomycetidae</taxon>
        <taxon>Hypocreales</taxon>
        <taxon>Clavicipitaceae</taxon>
        <taxon>Metarhizium</taxon>
    </lineage>
</organism>
<sequence length="287" mass="30337">MSVAAFDGSFAPLVRPTTRRDGPWYKDRDYLLAGWLSPAIWRAAIVEAVATSCLVYLSLLCADTLSSYNTPRVGGYVGVFNTALLAIFIYATSPASGGHMNPLITFSAILAGLCPVPRGVLYLGGQLLGAALAGAVLTGVWGPDKAARIRGGGCFFAPSVTSAGQVVLNDVFCCFVTLYLSYGVGLDPRQAALFGPRLGPLLVGASLGLVSFASSGIAQGSDGAQANPARCFAAAVARRDMSYQWLWWFGPAAAAVLFAVFYNLIPPHHHQPREPIKSDGHDRRLNV</sequence>
<dbReference type="PRINTS" id="PR00783">
    <property type="entry name" value="MINTRINSICP"/>
</dbReference>
<dbReference type="Gene3D" id="1.20.1080.10">
    <property type="entry name" value="Glycerol uptake facilitator protein"/>
    <property type="match status" value="1"/>
</dbReference>
<comment type="subcellular location">
    <subcellularLocation>
        <location evidence="1">Membrane</location>
        <topology evidence="1">Multi-pass membrane protein</topology>
    </subcellularLocation>
</comment>